<dbReference type="Proteomes" id="UP001589691">
    <property type="component" value="Unassembled WGS sequence"/>
</dbReference>
<dbReference type="SUPFAM" id="SSF52467">
    <property type="entry name" value="DHS-like NAD/FAD-binding domain"/>
    <property type="match status" value="1"/>
</dbReference>
<accession>A0ABV5WTB4</accession>
<dbReference type="EMBL" id="JBHLZY010000008">
    <property type="protein sequence ID" value="MFB9768943.1"/>
    <property type="molecule type" value="Genomic_DNA"/>
</dbReference>
<proteinExistence type="predicted"/>
<organism evidence="1 2">
    <name type="scientific">Lactiplantibacillus modestisalitolerans</name>
    <dbReference type="NCBI Taxonomy" id="1457219"/>
    <lineage>
        <taxon>Bacteria</taxon>
        <taxon>Bacillati</taxon>
        <taxon>Bacillota</taxon>
        <taxon>Bacilli</taxon>
        <taxon>Lactobacillales</taxon>
        <taxon>Lactobacillaceae</taxon>
        <taxon>Lactiplantibacillus</taxon>
    </lineage>
</organism>
<evidence type="ECO:0000313" key="2">
    <source>
        <dbReference type="Proteomes" id="UP001589691"/>
    </source>
</evidence>
<reference evidence="1 2" key="1">
    <citation type="submission" date="2024-09" db="EMBL/GenBank/DDBJ databases">
        <authorList>
            <person name="Sun Q."/>
            <person name="Mori K."/>
        </authorList>
    </citation>
    <scope>NUCLEOTIDE SEQUENCE [LARGE SCALE GENOMIC DNA]</scope>
    <source>
        <strain evidence="1 2">TBRC 4576</strain>
    </source>
</reference>
<dbReference type="Gene3D" id="3.40.50.1220">
    <property type="entry name" value="TPP-binding domain"/>
    <property type="match status" value="1"/>
</dbReference>
<gene>
    <name evidence="1" type="ORF">ACFFLI_03525</name>
</gene>
<keyword evidence="2" id="KW-1185">Reference proteome</keyword>
<sequence length="326" mass="37147">MDQTLYEQLVMKTQLNYSQYYGVYANGGTAIKLSANPAQPYDQQIATFAEKVRDADHIIVGGASGLSAAGGGDFYYTDSPSYQQAFKRFYDRYHFKGAFAGMQHQWTSRGEFWGYLATFLHTTLHAAVREPYADLKAILADKDYFILTTNQDTQAIKAFPETKVAQIQGDHRFFQCSQQCTDDVWDATQAIDQMYDYLEANDTTVLPDDLIPRCPHCGAEAFPWVRGYGNFLEGTRYQEQYQKISSDLEQHLHDQHLLFIELGVGRLTPMFIQEPFWALTNSLPGAYDVMVNRDFQFLPEQIENKGTAIKGDILKVLKDVRAQLNK</sequence>
<protein>
    <submittedName>
        <fullName evidence="1">NAD-dependent protein deacetylase</fullName>
    </submittedName>
</protein>
<dbReference type="InterPro" id="IPR029035">
    <property type="entry name" value="DHS-like_NAD/FAD-binding_dom"/>
</dbReference>
<evidence type="ECO:0000313" key="1">
    <source>
        <dbReference type="EMBL" id="MFB9768943.1"/>
    </source>
</evidence>
<comment type="caution">
    <text evidence="1">The sequence shown here is derived from an EMBL/GenBank/DDBJ whole genome shotgun (WGS) entry which is preliminary data.</text>
</comment>
<name>A0ABV5WTB4_9LACO</name>
<dbReference type="RefSeq" id="WP_137643116.1">
    <property type="nucleotide sequence ID" value="NZ_BJEA01000013.1"/>
</dbReference>